<dbReference type="InterPro" id="IPR050516">
    <property type="entry name" value="Olfactory_GPCR"/>
</dbReference>
<feature type="transmembrane region" description="Helical" evidence="15">
    <location>
        <begin position="240"/>
        <end position="261"/>
    </location>
</feature>
<evidence type="ECO:0000256" key="13">
    <source>
        <dbReference type="ARBA" id="ARBA00023224"/>
    </source>
</evidence>
<evidence type="ECO:0000256" key="14">
    <source>
        <dbReference type="RuleBase" id="RU000688"/>
    </source>
</evidence>
<reference evidence="17" key="2">
    <citation type="submission" date="2025-08" db="UniProtKB">
        <authorList>
            <consortium name="Ensembl"/>
        </authorList>
    </citation>
    <scope>IDENTIFICATION</scope>
</reference>
<dbReference type="STRING" id="9643.ENSUAMP00000012485"/>
<dbReference type="GO" id="GO:0004930">
    <property type="term" value="F:G protein-coupled receptor activity"/>
    <property type="evidence" value="ECO:0007669"/>
    <property type="project" value="UniProtKB-KW"/>
</dbReference>
<reference evidence="18" key="1">
    <citation type="submission" date="2016-06" db="EMBL/GenBank/DDBJ databases">
        <title>De novo assembly and RNA-Seq shows season-dependent expression and editing in black bear kidneys.</title>
        <authorList>
            <person name="Korstanje R."/>
            <person name="Srivastava A."/>
            <person name="Sarsani V.K."/>
            <person name="Sheehan S.M."/>
            <person name="Seger R.L."/>
            <person name="Barter M.E."/>
            <person name="Lindqvist C."/>
            <person name="Brody L.C."/>
            <person name="Mullikin J.C."/>
        </authorList>
    </citation>
    <scope>NUCLEOTIDE SEQUENCE [LARGE SCALE GENOMIC DNA]</scope>
</reference>
<evidence type="ECO:0000256" key="15">
    <source>
        <dbReference type="RuleBase" id="RU363047"/>
    </source>
</evidence>
<dbReference type="FunFam" id="1.20.1070.10:FF:000037">
    <property type="entry name" value="Olfactory receptor"/>
    <property type="match status" value="1"/>
</dbReference>
<evidence type="ECO:0000256" key="1">
    <source>
        <dbReference type="ARBA" id="ARBA00002936"/>
    </source>
</evidence>
<keyword evidence="13 14" id="KW-0807">Transducer</keyword>
<feature type="transmembrane region" description="Helical" evidence="15">
    <location>
        <begin position="196"/>
        <end position="219"/>
    </location>
</feature>
<dbReference type="Proteomes" id="UP000291022">
    <property type="component" value="Unassembled WGS sequence"/>
</dbReference>
<evidence type="ECO:0000256" key="2">
    <source>
        <dbReference type="ARBA" id="ARBA00003929"/>
    </source>
</evidence>
<evidence type="ECO:0000256" key="7">
    <source>
        <dbReference type="ARBA" id="ARBA00022692"/>
    </source>
</evidence>
<dbReference type="Gene3D" id="1.20.1070.10">
    <property type="entry name" value="Rhodopsin 7-helix transmembrane proteins"/>
    <property type="match status" value="1"/>
</dbReference>
<keyword evidence="9 15" id="KW-1133">Transmembrane helix</keyword>
<dbReference type="GO" id="GO:0004984">
    <property type="term" value="F:olfactory receptor activity"/>
    <property type="evidence" value="ECO:0007669"/>
    <property type="project" value="InterPro"/>
</dbReference>
<evidence type="ECO:0000256" key="11">
    <source>
        <dbReference type="ARBA" id="ARBA00023136"/>
    </source>
</evidence>
<dbReference type="PROSITE" id="PS50262">
    <property type="entry name" value="G_PROTEIN_RECEP_F1_2"/>
    <property type="match status" value="1"/>
</dbReference>
<dbReference type="CDD" id="cd15227">
    <property type="entry name" value="7tmA_OR14-like"/>
    <property type="match status" value="1"/>
</dbReference>
<comment type="subcellular location">
    <subcellularLocation>
        <location evidence="3 15">Cell membrane</location>
        <topology evidence="3 15">Multi-pass membrane protein</topology>
    </subcellularLocation>
</comment>
<dbReference type="AlphaFoldDB" id="A0A452R2F7"/>
<keyword evidence="11 15" id="KW-0472">Membrane</keyword>
<keyword evidence="10 14" id="KW-0297">G-protein coupled receptor</keyword>
<dbReference type="PANTHER" id="PTHR26452">
    <property type="entry name" value="OLFACTORY RECEPTOR"/>
    <property type="match status" value="1"/>
</dbReference>
<keyword evidence="12 14" id="KW-0675">Receptor</keyword>
<dbReference type="PRINTS" id="PR00237">
    <property type="entry name" value="GPCRRHODOPSN"/>
</dbReference>
<reference evidence="17" key="3">
    <citation type="submission" date="2025-09" db="UniProtKB">
        <authorList>
            <consortium name="Ensembl"/>
        </authorList>
    </citation>
    <scope>IDENTIFICATION</scope>
</reference>
<dbReference type="PROSITE" id="PS00237">
    <property type="entry name" value="G_PROTEIN_RECEP_F1_1"/>
    <property type="match status" value="1"/>
</dbReference>
<dbReference type="GeneTree" id="ENSGT01050000244828"/>
<keyword evidence="8 15" id="KW-0552">Olfaction</keyword>
<organism evidence="17 18">
    <name type="scientific">Ursus americanus</name>
    <name type="common">American black bear</name>
    <name type="synonym">Euarctos americanus</name>
    <dbReference type="NCBI Taxonomy" id="9643"/>
    <lineage>
        <taxon>Eukaryota</taxon>
        <taxon>Metazoa</taxon>
        <taxon>Chordata</taxon>
        <taxon>Craniata</taxon>
        <taxon>Vertebrata</taxon>
        <taxon>Euteleostomi</taxon>
        <taxon>Mammalia</taxon>
        <taxon>Eutheria</taxon>
        <taxon>Laurasiatheria</taxon>
        <taxon>Carnivora</taxon>
        <taxon>Caniformia</taxon>
        <taxon>Ursidae</taxon>
        <taxon>Ursus</taxon>
    </lineage>
</organism>
<dbReference type="FunFam" id="1.10.1220.70:FF:000001">
    <property type="entry name" value="Olfactory receptor"/>
    <property type="match status" value="1"/>
</dbReference>
<proteinExistence type="inferred from homology"/>
<accession>A0A452R2F7</accession>
<evidence type="ECO:0000313" key="17">
    <source>
        <dbReference type="Ensembl" id="ENSUAMP00000012485.1"/>
    </source>
</evidence>
<evidence type="ECO:0000256" key="6">
    <source>
        <dbReference type="ARBA" id="ARBA00022606"/>
    </source>
</evidence>
<name>A0A452R2F7_URSAM</name>
<feature type="transmembrane region" description="Helical" evidence="15">
    <location>
        <begin position="60"/>
        <end position="79"/>
    </location>
</feature>
<dbReference type="InterPro" id="IPR017452">
    <property type="entry name" value="GPCR_Rhodpsn_7TM"/>
</dbReference>
<evidence type="ECO:0000313" key="18">
    <source>
        <dbReference type="Proteomes" id="UP000291022"/>
    </source>
</evidence>
<comment type="similarity">
    <text evidence="4 14">Belongs to the G-protein coupled receptor 1 family.</text>
</comment>
<feature type="transmembrane region" description="Helical" evidence="15">
    <location>
        <begin position="273"/>
        <end position="291"/>
    </location>
</feature>
<keyword evidence="18" id="KW-1185">Reference proteome</keyword>
<dbReference type="PRINTS" id="PR00245">
    <property type="entry name" value="OLFACTORYR"/>
</dbReference>
<keyword evidence="7 14" id="KW-0812">Transmembrane</keyword>
<feature type="domain" description="G-protein coupled receptors family 1 profile" evidence="16">
    <location>
        <begin position="39"/>
        <end position="288"/>
    </location>
</feature>
<evidence type="ECO:0000256" key="4">
    <source>
        <dbReference type="ARBA" id="ARBA00010663"/>
    </source>
</evidence>
<evidence type="ECO:0000256" key="8">
    <source>
        <dbReference type="ARBA" id="ARBA00022725"/>
    </source>
</evidence>
<sequence>MGNLTFFTEFFLVDISSSRELQIFQGLLFLLIYLGAMAGNILTITAIVTDPHLHSPMYYFISNLSFIDLCCISVSVPKLIVNSLTDSKSISLKECAAQIFLYILFASIELALLVVMSYDRYVAICHPLYYGLTITPRLCIQATGGSWGSGLVYSTIHTSNLFRLPFTRSNVINQYLCDIPQIMRISSSYVQFSESVILAISACIVLVFISFLVMSYSNIFSTVLKIHSVEARNKSLSTCTPQLVILLLFIISGMIAVLGPIANEASLKNLLTAIFYIMVPPFMNPIIYSLRNKEINTAIGRMFKRCFKFPSRHFLE</sequence>
<dbReference type="Pfam" id="PF13853">
    <property type="entry name" value="7tm_4"/>
    <property type="match status" value="1"/>
</dbReference>
<feature type="transmembrane region" description="Helical" evidence="15">
    <location>
        <begin position="99"/>
        <end position="118"/>
    </location>
</feature>
<evidence type="ECO:0000256" key="12">
    <source>
        <dbReference type="ARBA" id="ARBA00023170"/>
    </source>
</evidence>
<evidence type="ECO:0000256" key="3">
    <source>
        <dbReference type="ARBA" id="ARBA00004651"/>
    </source>
</evidence>
<protein>
    <recommendedName>
        <fullName evidence="15">Olfactory receptor</fullName>
    </recommendedName>
</protein>
<keyword evidence="6 15" id="KW-0716">Sensory transduction</keyword>
<comment type="function">
    <text evidence="1">Odorant receptor.</text>
</comment>
<feature type="transmembrane region" description="Helical" evidence="15">
    <location>
        <begin position="27"/>
        <end position="48"/>
    </location>
</feature>
<comment type="function">
    <text evidence="2">Putative odorant or sperm cell receptor.</text>
</comment>
<evidence type="ECO:0000256" key="10">
    <source>
        <dbReference type="ARBA" id="ARBA00023040"/>
    </source>
</evidence>
<dbReference type="InterPro" id="IPR000276">
    <property type="entry name" value="GPCR_Rhodpsn"/>
</dbReference>
<evidence type="ECO:0000259" key="16">
    <source>
        <dbReference type="PROSITE" id="PS50262"/>
    </source>
</evidence>
<keyword evidence="5 15" id="KW-1003">Cell membrane</keyword>
<evidence type="ECO:0000256" key="9">
    <source>
        <dbReference type="ARBA" id="ARBA00022989"/>
    </source>
</evidence>
<dbReference type="GO" id="GO:0005886">
    <property type="term" value="C:plasma membrane"/>
    <property type="evidence" value="ECO:0007669"/>
    <property type="project" value="UniProtKB-SubCell"/>
</dbReference>
<dbReference type="SUPFAM" id="SSF81321">
    <property type="entry name" value="Family A G protein-coupled receptor-like"/>
    <property type="match status" value="1"/>
</dbReference>
<dbReference type="OMA" id="WVAVASW"/>
<evidence type="ECO:0000256" key="5">
    <source>
        <dbReference type="ARBA" id="ARBA00022475"/>
    </source>
</evidence>
<dbReference type="Ensembl" id="ENSUAMT00000014030.1">
    <property type="protein sequence ID" value="ENSUAMP00000012485.1"/>
    <property type="gene ID" value="ENSUAMG00000010108.1"/>
</dbReference>
<dbReference type="InterPro" id="IPR000725">
    <property type="entry name" value="Olfact_rcpt"/>
</dbReference>